<dbReference type="EMBL" id="QZJZ01000049">
    <property type="protein sequence ID" value="RJP59410.1"/>
    <property type="molecule type" value="Genomic_DNA"/>
</dbReference>
<keyword evidence="6 8" id="KW-0030">Aminoacyl-tRNA synthetase</keyword>
<dbReference type="Gene3D" id="1.10.240.10">
    <property type="entry name" value="Tyrosyl-Transfer RNA Synthetase"/>
    <property type="match status" value="1"/>
</dbReference>
<dbReference type="EC" id="6.1.1.2" evidence="8"/>
<feature type="binding site" evidence="8">
    <location>
        <begin position="143"/>
        <end position="145"/>
    </location>
    <ligand>
        <name>ATP</name>
        <dbReference type="ChEBI" id="CHEBI:30616"/>
    </ligand>
</feature>
<dbReference type="InterPro" id="IPR001412">
    <property type="entry name" value="aa-tRNA-synth_I_CS"/>
</dbReference>
<feature type="binding site" evidence="8">
    <location>
        <begin position="189"/>
        <end position="193"/>
    </location>
    <ligand>
        <name>ATP</name>
        <dbReference type="ChEBI" id="CHEBI:30616"/>
    </ligand>
</feature>
<keyword evidence="3 8" id="KW-0547">Nucleotide-binding</keyword>
<dbReference type="InterPro" id="IPR024109">
    <property type="entry name" value="Trp-tRNA-ligase_bac-type"/>
</dbReference>
<evidence type="ECO:0000256" key="1">
    <source>
        <dbReference type="ARBA" id="ARBA00005594"/>
    </source>
</evidence>
<keyword evidence="8" id="KW-0963">Cytoplasm</keyword>
<dbReference type="AlphaFoldDB" id="A0A3A4QZU1"/>
<evidence type="ECO:0000256" key="4">
    <source>
        <dbReference type="ARBA" id="ARBA00022840"/>
    </source>
</evidence>
<protein>
    <recommendedName>
        <fullName evidence="8">Tryptophan--tRNA ligase</fullName>
        <ecNumber evidence="8">6.1.1.2</ecNumber>
    </recommendedName>
    <alternativeName>
        <fullName evidence="8">Tryptophanyl-tRNA synthetase</fullName>
        <shortName evidence="8">TrpRS</shortName>
    </alternativeName>
</protein>
<evidence type="ECO:0000313" key="10">
    <source>
        <dbReference type="EMBL" id="RJP59410.1"/>
    </source>
</evidence>
<sequence>MRVLSGIQPSGKIHLGNYFGAMKHHITLQDNNSAFYFIADYHALTTVQDAKQLRENILDVAMDYLAFGLDPERSVFFKQSDIPQVMELAWVLSTLAPMGLLERCHSYKDKMAKGIAPNHGVFAYPVLMAADILIYQSQLVPVGKDQKQHIEVTRDLALKFNQTFGEVLTVPDEYIMEQYAVIPGIDGQKMSKSYNNTIEIFADEKAIKKKVMSVVTDCTPVADPKDPDACNLFALYSLFAAPEEKAEMAQRYRAGGMGYKVVKDALYDKIMEHFGPYRERRVQYEKDVDLVKDILFEGAVKAQVVAQETIDKVREAVGVKI</sequence>
<evidence type="ECO:0000256" key="9">
    <source>
        <dbReference type="RuleBase" id="RU363036"/>
    </source>
</evidence>
<dbReference type="InterPro" id="IPR014729">
    <property type="entry name" value="Rossmann-like_a/b/a_fold"/>
</dbReference>
<evidence type="ECO:0000256" key="7">
    <source>
        <dbReference type="ARBA" id="ARBA00049929"/>
    </source>
</evidence>
<dbReference type="SUPFAM" id="SSF52374">
    <property type="entry name" value="Nucleotidylyl transferase"/>
    <property type="match status" value="1"/>
</dbReference>
<dbReference type="HAMAP" id="MF_00140_B">
    <property type="entry name" value="Trp_tRNA_synth_B"/>
    <property type="match status" value="1"/>
</dbReference>
<dbReference type="Pfam" id="PF00579">
    <property type="entry name" value="tRNA-synt_1b"/>
    <property type="match status" value="1"/>
</dbReference>
<comment type="subunit">
    <text evidence="8">Homodimer.</text>
</comment>
<evidence type="ECO:0000256" key="6">
    <source>
        <dbReference type="ARBA" id="ARBA00023146"/>
    </source>
</evidence>
<reference evidence="10 11" key="1">
    <citation type="journal article" date="2017" name="ISME J.">
        <title>Energy and carbon metabolisms in a deep terrestrial subsurface fluid microbial community.</title>
        <authorList>
            <person name="Momper L."/>
            <person name="Jungbluth S.P."/>
            <person name="Lee M.D."/>
            <person name="Amend J.P."/>
        </authorList>
    </citation>
    <scope>NUCLEOTIDE SEQUENCE [LARGE SCALE GENOMIC DNA]</scope>
    <source>
        <strain evidence="10">SURF_26</strain>
    </source>
</reference>
<feature type="short sequence motif" description="'KMSKS' region" evidence="8">
    <location>
        <begin position="189"/>
        <end position="193"/>
    </location>
</feature>
<comment type="similarity">
    <text evidence="1 8 9">Belongs to the class-I aminoacyl-tRNA synthetase family.</text>
</comment>
<evidence type="ECO:0000256" key="5">
    <source>
        <dbReference type="ARBA" id="ARBA00022917"/>
    </source>
</evidence>
<dbReference type="PROSITE" id="PS00178">
    <property type="entry name" value="AA_TRNA_LIGASE_I"/>
    <property type="match status" value="1"/>
</dbReference>
<evidence type="ECO:0000256" key="8">
    <source>
        <dbReference type="HAMAP-Rule" id="MF_00140"/>
    </source>
</evidence>
<dbReference type="GO" id="GO:0006436">
    <property type="term" value="P:tryptophanyl-tRNA aminoacylation"/>
    <property type="evidence" value="ECO:0007669"/>
    <property type="project" value="UniProtKB-UniRule"/>
</dbReference>
<dbReference type="CDD" id="cd00806">
    <property type="entry name" value="TrpRS_core"/>
    <property type="match status" value="1"/>
</dbReference>
<feature type="binding site" evidence="8">
    <location>
        <begin position="8"/>
        <end position="10"/>
    </location>
    <ligand>
        <name>ATP</name>
        <dbReference type="ChEBI" id="CHEBI:30616"/>
    </ligand>
</feature>
<evidence type="ECO:0000256" key="2">
    <source>
        <dbReference type="ARBA" id="ARBA00022598"/>
    </source>
</evidence>
<gene>
    <name evidence="8 10" type="primary">trpS</name>
    <name evidence="10" type="ORF">C4541_06000</name>
</gene>
<keyword evidence="4 8" id="KW-0067">ATP-binding</keyword>
<feature type="binding site" evidence="8">
    <location>
        <position position="182"/>
    </location>
    <ligand>
        <name>ATP</name>
        <dbReference type="ChEBI" id="CHEBI:30616"/>
    </ligand>
</feature>
<evidence type="ECO:0000313" key="11">
    <source>
        <dbReference type="Proteomes" id="UP000266426"/>
    </source>
</evidence>
<comment type="catalytic activity">
    <reaction evidence="7 8">
        <text>tRNA(Trp) + L-tryptophan + ATP = L-tryptophyl-tRNA(Trp) + AMP + diphosphate + H(+)</text>
        <dbReference type="Rhea" id="RHEA:24080"/>
        <dbReference type="Rhea" id="RHEA-COMP:9671"/>
        <dbReference type="Rhea" id="RHEA-COMP:9705"/>
        <dbReference type="ChEBI" id="CHEBI:15378"/>
        <dbReference type="ChEBI" id="CHEBI:30616"/>
        <dbReference type="ChEBI" id="CHEBI:33019"/>
        <dbReference type="ChEBI" id="CHEBI:57912"/>
        <dbReference type="ChEBI" id="CHEBI:78442"/>
        <dbReference type="ChEBI" id="CHEBI:78535"/>
        <dbReference type="ChEBI" id="CHEBI:456215"/>
        <dbReference type="EC" id="6.1.1.2"/>
    </reaction>
</comment>
<dbReference type="PANTHER" id="PTHR43766:SF1">
    <property type="entry name" value="TRYPTOPHAN--TRNA LIGASE, MITOCHONDRIAL"/>
    <property type="match status" value="1"/>
</dbReference>
<dbReference type="FunFam" id="1.10.240.10:FF:000005">
    <property type="entry name" value="Tryptophan--tRNA ligase"/>
    <property type="match status" value="1"/>
</dbReference>
<dbReference type="Proteomes" id="UP000266426">
    <property type="component" value="Unassembled WGS sequence"/>
</dbReference>
<name>A0A3A4QZU1_9BACT</name>
<feature type="binding site" evidence="8">
    <location>
        <position position="131"/>
    </location>
    <ligand>
        <name>L-tryptophan</name>
        <dbReference type="ChEBI" id="CHEBI:57912"/>
    </ligand>
</feature>
<dbReference type="InterPro" id="IPR050203">
    <property type="entry name" value="Trp-tRNA_synthetase"/>
</dbReference>
<dbReference type="InterPro" id="IPR002305">
    <property type="entry name" value="aa-tRNA-synth_Ic"/>
</dbReference>
<organism evidence="10 11">
    <name type="scientific">Candidatus Auribacter fodinae</name>
    <dbReference type="NCBI Taxonomy" id="2093366"/>
    <lineage>
        <taxon>Bacteria</taxon>
        <taxon>Pseudomonadati</taxon>
        <taxon>Candidatus Auribacterota</taxon>
        <taxon>Candidatus Auribacteria</taxon>
        <taxon>Candidatus Auribacterales</taxon>
        <taxon>Candidatus Auribacteraceae</taxon>
        <taxon>Candidatus Auribacter</taxon>
    </lineage>
</organism>
<dbReference type="GO" id="GO:0005524">
    <property type="term" value="F:ATP binding"/>
    <property type="evidence" value="ECO:0007669"/>
    <property type="project" value="UniProtKB-UniRule"/>
</dbReference>
<comment type="subcellular location">
    <subcellularLocation>
        <location evidence="8">Cytoplasm</location>
    </subcellularLocation>
</comment>
<dbReference type="GO" id="GO:0004830">
    <property type="term" value="F:tryptophan-tRNA ligase activity"/>
    <property type="evidence" value="ECO:0007669"/>
    <property type="project" value="UniProtKB-UniRule"/>
</dbReference>
<comment type="function">
    <text evidence="8">Catalyzes the attachment of tryptophan to tRNA(Trp).</text>
</comment>
<keyword evidence="5 8" id="KW-0648">Protein biosynthesis</keyword>
<evidence type="ECO:0000256" key="3">
    <source>
        <dbReference type="ARBA" id="ARBA00022741"/>
    </source>
</evidence>
<dbReference type="PANTHER" id="PTHR43766">
    <property type="entry name" value="TRYPTOPHAN--TRNA LIGASE, MITOCHONDRIAL"/>
    <property type="match status" value="1"/>
</dbReference>
<dbReference type="InterPro" id="IPR002306">
    <property type="entry name" value="Trp-tRNA-ligase"/>
</dbReference>
<keyword evidence="2 8" id="KW-0436">Ligase</keyword>
<accession>A0A3A4QZU1</accession>
<feature type="short sequence motif" description="'HIGH' region" evidence="8">
    <location>
        <begin position="9"/>
        <end position="17"/>
    </location>
</feature>
<dbReference type="GO" id="GO:0005829">
    <property type="term" value="C:cytosol"/>
    <property type="evidence" value="ECO:0007669"/>
    <property type="project" value="TreeGrafter"/>
</dbReference>
<dbReference type="NCBIfam" id="TIGR00233">
    <property type="entry name" value="trpS"/>
    <property type="match status" value="1"/>
</dbReference>
<feature type="binding site" evidence="8">
    <location>
        <begin position="16"/>
        <end position="17"/>
    </location>
    <ligand>
        <name>ATP</name>
        <dbReference type="ChEBI" id="CHEBI:30616"/>
    </ligand>
</feature>
<dbReference type="PRINTS" id="PR01039">
    <property type="entry name" value="TRNASYNTHTRP"/>
</dbReference>
<comment type="caution">
    <text evidence="10">The sequence shown here is derived from an EMBL/GenBank/DDBJ whole genome shotgun (WGS) entry which is preliminary data.</text>
</comment>
<dbReference type="Gene3D" id="3.40.50.620">
    <property type="entry name" value="HUPs"/>
    <property type="match status" value="1"/>
</dbReference>
<proteinExistence type="inferred from homology"/>